<dbReference type="Proteomes" id="UP001058974">
    <property type="component" value="Chromosome 5"/>
</dbReference>
<gene>
    <name evidence="3" type="ORF">KIW84_054897</name>
</gene>
<comment type="caution">
    <text evidence="3">The sequence shown here is derived from an EMBL/GenBank/DDBJ whole genome shotgun (WGS) entry which is preliminary data.</text>
</comment>
<dbReference type="EMBL" id="JAMSHJ010000005">
    <property type="protein sequence ID" value="KAI5409262.1"/>
    <property type="molecule type" value="Genomic_DNA"/>
</dbReference>
<sequence length="190" mass="21760">MFPHQTGQEYRMMTGTDIRIQRDPLAIMQMTEDQIKQSIDFHGTKVFTKYLFPLKKRRLLYKGQRQTSIVFKDGFQHVVGIEAMEKFKGKSNDINPFSHLAPLPALKDDHISIIGVHREGGSGKTALVTEVGKKAEELDMFDKVISITVSRTPNIRDIQGKIADMLNMRLGEESEEGRAQRLWLCLQEKK</sequence>
<accession>A0A9D4WWV7</accession>
<dbReference type="AlphaFoldDB" id="A0A9D4WWV7"/>
<protein>
    <recommendedName>
        <fullName evidence="2">NB-ARC domain-containing protein</fullName>
    </recommendedName>
</protein>
<proteinExistence type="predicted"/>
<organism evidence="3 4">
    <name type="scientific">Pisum sativum</name>
    <name type="common">Garden pea</name>
    <name type="synonym">Lathyrus oleraceus</name>
    <dbReference type="NCBI Taxonomy" id="3888"/>
    <lineage>
        <taxon>Eukaryota</taxon>
        <taxon>Viridiplantae</taxon>
        <taxon>Streptophyta</taxon>
        <taxon>Embryophyta</taxon>
        <taxon>Tracheophyta</taxon>
        <taxon>Spermatophyta</taxon>
        <taxon>Magnoliopsida</taxon>
        <taxon>eudicotyledons</taxon>
        <taxon>Gunneridae</taxon>
        <taxon>Pentapetalae</taxon>
        <taxon>rosids</taxon>
        <taxon>fabids</taxon>
        <taxon>Fabales</taxon>
        <taxon>Fabaceae</taxon>
        <taxon>Papilionoideae</taxon>
        <taxon>50 kb inversion clade</taxon>
        <taxon>NPAAA clade</taxon>
        <taxon>Hologalegina</taxon>
        <taxon>IRL clade</taxon>
        <taxon>Fabeae</taxon>
        <taxon>Lathyrus</taxon>
    </lineage>
</organism>
<dbReference type="Gramene" id="Psat05G0489700-T1">
    <property type="protein sequence ID" value="KAI5409262.1"/>
    <property type="gene ID" value="KIW84_054897"/>
</dbReference>
<dbReference type="Gene3D" id="3.40.50.300">
    <property type="entry name" value="P-loop containing nucleotide triphosphate hydrolases"/>
    <property type="match status" value="1"/>
</dbReference>
<keyword evidence="1" id="KW-0611">Plant defense</keyword>
<dbReference type="PANTHER" id="PTHR33463">
    <property type="entry name" value="NB-ARC DOMAIN-CONTAINING PROTEIN-RELATED"/>
    <property type="match status" value="1"/>
</dbReference>
<dbReference type="GO" id="GO:0043531">
    <property type="term" value="F:ADP binding"/>
    <property type="evidence" value="ECO:0007669"/>
    <property type="project" value="InterPro"/>
</dbReference>
<reference evidence="3 4" key="1">
    <citation type="journal article" date="2022" name="Nat. Genet.">
        <title>Improved pea reference genome and pan-genome highlight genomic features and evolutionary characteristics.</title>
        <authorList>
            <person name="Yang T."/>
            <person name="Liu R."/>
            <person name="Luo Y."/>
            <person name="Hu S."/>
            <person name="Wang D."/>
            <person name="Wang C."/>
            <person name="Pandey M.K."/>
            <person name="Ge S."/>
            <person name="Xu Q."/>
            <person name="Li N."/>
            <person name="Li G."/>
            <person name="Huang Y."/>
            <person name="Saxena R.K."/>
            <person name="Ji Y."/>
            <person name="Li M."/>
            <person name="Yan X."/>
            <person name="He Y."/>
            <person name="Liu Y."/>
            <person name="Wang X."/>
            <person name="Xiang C."/>
            <person name="Varshney R.K."/>
            <person name="Ding H."/>
            <person name="Gao S."/>
            <person name="Zong X."/>
        </authorList>
    </citation>
    <scope>NUCLEOTIDE SEQUENCE [LARGE SCALE GENOMIC DNA]</scope>
    <source>
        <strain evidence="3 4">cv. Zhongwan 6</strain>
    </source>
</reference>
<keyword evidence="4" id="KW-1185">Reference proteome</keyword>
<dbReference type="InterPro" id="IPR050905">
    <property type="entry name" value="Plant_NBS-LRR"/>
</dbReference>
<evidence type="ECO:0000313" key="4">
    <source>
        <dbReference type="Proteomes" id="UP001058974"/>
    </source>
</evidence>
<evidence type="ECO:0000313" key="3">
    <source>
        <dbReference type="EMBL" id="KAI5409262.1"/>
    </source>
</evidence>
<evidence type="ECO:0000256" key="1">
    <source>
        <dbReference type="ARBA" id="ARBA00022821"/>
    </source>
</evidence>
<name>A0A9D4WWV7_PEA</name>
<dbReference type="SUPFAM" id="SSF52540">
    <property type="entry name" value="P-loop containing nucleoside triphosphate hydrolases"/>
    <property type="match status" value="1"/>
</dbReference>
<dbReference type="Pfam" id="PF00931">
    <property type="entry name" value="NB-ARC"/>
    <property type="match status" value="1"/>
</dbReference>
<dbReference type="InterPro" id="IPR002182">
    <property type="entry name" value="NB-ARC"/>
</dbReference>
<dbReference type="InterPro" id="IPR027417">
    <property type="entry name" value="P-loop_NTPase"/>
</dbReference>
<feature type="domain" description="NB-ARC" evidence="2">
    <location>
        <begin position="107"/>
        <end position="189"/>
    </location>
</feature>
<dbReference type="PANTHER" id="PTHR33463:SF183">
    <property type="entry name" value="NB-ARC DOMAIN DISEASE RESISTANCE PROTEIN"/>
    <property type="match status" value="1"/>
</dbReference>
<evidence type="ECO:0000259" key="2">
    <source>
        <dbReference type="Pfam" id="PF00931"/>
    </source>
</evidence>